<accession>A0A3C1KRN6</accession>
<reference evidence="2 3" key="1">
    <citation type="journal article" date="2018" name="Nat. Biotechnol.">
        <title>A standardized bacterial taxonomy based on genome phylogeny substantially revises the tree of life.</title>
        <authorList>
            <person name="Parks D.H."/>
            <person name="Chuvochina M."/>
            <person name="Waite D.W."/>
            <person name="Rinke C."/>
            <person name="Skarshewski A."/>
            <person name="Chaumeil P.A."/>
            <person name="Hugenholtz P."/>
        </authorList>
    </citation>
    <scope>NUCLEOTIDE SEQUENCE [LARGE SCALE GENOMIC DNA]</scope>
    <source>
        <strain evidence="2">UBA9158</strain>
    </source>
</reference>
<gene>
    <name evidence="2" type="ORF">DCP75_15025</name>
</gene>
<keyword evidence="1" id="KW-0812">Transmembrane</keyword>
<evidence type="ECO:0000256" key="1">
    <source>
        <dbReference type="SAM" id="Phobius"/>
    </source>
</evidence>
<dbReference type="EMBL" id="DMND01000202">
    <property type="protein sequence ID" value="HAN29004.1"/>
    <property type="molecule type" value="Genomic_DNA"/>
</dbReference>
<keyword evidence="1" id="KW-0472">Membrane</keyword>
<organism evidence="2 3">
    <name type="scientific">Haliea salexigens</name>
    <dbReference type="NCBI Taxonomy" id="287487"/>
    <lineage>
        <taxon>Bacteria</taxon>
        <taxon>Pseudomonadati</taxon>
        <taxon>Pseudomonadota</taxon>
        <taxon>Gammaproteobacteria</taxon>
        <taxon>Cellvibrionales</taxon>
        <taxon>Halieaceae</taxon>
        <taxon>Haliea</taxon>
    </lineage>
</organism>
<dbReference type="Proteomes" id="UP000259273">
    <property type="component" value="Unassembled WGS sequence"/>
</dbReference>
<feature type="non-terminal residue" evidence="2">
    <location>
        <position position="82"/>
    </location>
</feature>
<dbReference type="AlphaFoldDB" id="A0A3C1KRN6"/>
<dbReference type="InterPro" id="IPR036259">
    <property type="entry name" value="MFS_trans_sf"/>
</dbReference>
<keyword evidence="1" id="KW-1133">Transmembrane helix</keyword>
<name>A0A3C1KRN6_9GAMM</name>
<comment type="caution">
    <text evidence="2">The sequence shown here is derived from an EMBL/GenBank/DDBJ whole genome shotgun (WGS) entry which is preliminary data.</text>
</comment>
<evidence type="ECO:0000313" key="3">
    <source>
        <dbReference type="Proteomes" id="UP000259273"/>
    </source>
</evidence>
<dbReference type="SUPFAM" id="SSF103473">
    <property type="entry name" value="MFS general substrate transporter"/>
    <property type="match status" value="1"/>
</dbReference>
<protein>
    <submittedName>
        <fullName evidence="2">MFS transporter</fullName>
    </submittedName>
</protein>
<evidence type="ECO:0000313" key="2">
    <source>
        <dbReference type="EMBL" id="HAN29004.1"/>
    </source>
</evidence>
<feature type="transmembrane region" description="Helical" evidence="1">
    <location>
        <begin position="47"/>
        <end position="67"/>
    </location>
</feature>
<proteinExistence type="predicted"/>
<sequence length="82" mass="8690">MMFYGWWLVGVAFLVLMVSNGSIMYSYSVVAVPLGEAFNASRMTMMLGMTGMTLAGGLISPFLGGLIDRGSLRGMMLLGALG</sequence>